<keyword evidence="3" id="KW-1185">Reference proteome</keyword>
<gene>
    <name evidence="2" type="ORF">LOC62_05G007641</name>
</gene>
<dbReference type="EMBL" id="CP086718">
    <property type="protein sequence ID" value="WOO84119.1"/>
    <property type="molecule type" value="Genomic_DNA"/>
</dbReference>
<name>A0AAF1BPI1_9TREE</name>
<dbReference type="Proteomes" id="UP000827549">
    <property type="component" value="Chromosome 5"/>
</dbReference>
<sequence length="255" mass="28005">MLNLRARAVPLFQKVRDEVQGKAVDYGLTPPSPSNMAPVSPITSRQRAASVPEDPSAVRTATDVLVALSTDRATTDARYTRTVVTQYVQTKLQHGRSKDEVSSKLADIERTVLLAMRERDTGRLAEVAIVFVSVRSEYRLRPSAVLARTIRSAQRRALIEAEAAAEAEQAQAAEVLPPPPYVTTPPVYTAALPLPVETEPPVYVREEVVVEDAGVVGPPLKALQDVLQTDCKSLLLLLCEAVLRRDDRRRYRATA</sequence>
<evidence type="ECO:0000256" key="1">
    <source>
        <dbReference type="SAM" id="MobiDB-lite"/>
    </source>
</evidence>
<feature type="compositionally biased region" description="Polar residues" evidence="1">
    <location>
        <begin position="34"/>
        <end position="47"/>
    </location>
</feature>
<proteinExistence type="predicted"/>
<dbReference type="GeneID" id="87810813"/>
<organism evidence="2 3">
    <name type="scientific">Vanrija pseudolonga</name>
    <dbReference type="NCBI Taxonomy" id="143232"/>
    <lineage>
        <taxon>Eukaryota</taxon>
        <taxon>Fungi</taxon>
        <taxon>Dikarya</taxon>
        <taxon>Basidiomycota</taxon>
        <taxon>Agaricomycotina</taxon>
        <taxon>Tremellomycetes</taxon>
        <taxon>Trichosporonales</taxon>
        <taxon>Trichosporonaceae</taxon>
        <taxon>Vanrija</taxon>
    </lineage>
</organism>
<feature type="region of interest" description="Disordered" evidence="1">
    <location>
        <begin position="24"/>
        <end position="54"/>
    </location>
</feature>
<accession>A0AAF1BPI1</accession>
<evidence type="ECO:0000313" key="2">
    <source>
        <dbReference type="EMBL" id="WOO84119.1"/>
    </source>
</evidence>
<dbReference type="RefSeq" id="XP_062630145.1">
    <property type="nucleotide sequence ID" value="XM_062774161.1"/>
</dbReference>
<evidence type="ECO:0000313" key="3">
    <source>
        <dbReference type="Proteomes" id="UP000827549"/>
    </source>
</evidence>
<reference evidence="2" key="1">
    <citation type="submission" date="2023-10" db="EMBL/GenBank/DDBJ databases">
        <authorList>
            <person name="Noh H."/>
        </authorList>
    </citation>
    <scope>NUCLEOTIDE SEQUENCE</scope>
    <source>
        <strain evidence="2">DUCC4014</strain>
    </source>
</reference>
<dbReference type="AlphaFoldDB" id="A0AAF1BPI1"/>
<protein>
    <submittedName>
        <fullName evidence="2">Uncharacterized protein</fullName>
    </submittedName>
</protein>